<dbReference type="PANTHER" id="PTHR22911">
    <property type="entry name" value="ACYL-MALONYL CONDENSING ENZYME-RELATED"/>
    <property type="match status" value="1"/>
</dbReference>
<protein>
    <submittedName>
        <fullName evidence="3">Permease</fullName>
    </submittedName>
</protein>
<dbReference type="InterPro" id="IPR037185">
    <property type="entry name" value="EmrE-like"/>
</dbReference>
<dbReference type="PANTHER" id="PTHR22911:SF79">
    <property type="entry name" value="MOBA-LIKE NTP TRANSFERASE DOMAIN-CONTAINING PROTEIN"/>
    <property type="match status" value="1"/>
</dbReference>
<feature type="transmembrane region" description="Helical" evidence="1">
    <location>
        <begin position="92"/>
        <end position="113"/>
    </location>
</feature>
<dbReference type="SUPFAM" id="SSF103481">
    <property type="entry name" value="Multidrug resistance efflux transporter EmrE"/>
    <property type="match status" value="2"/>
</dbReference>
<dbReference type="OrthoDB" id="9150437at2"/>
<feature type="domain" description="EamA" evidence="2">
    <location>
        <begin position="15"/>
        <end position="137"/>
    </location>
</feature>
<feature type="transmembrane region" description="Helical" evidence="1">
    <location>
        <begin position="66"/>
        <end position="86"/>
    </location>
</feature>
<dbReference type="Proteomes" id="UP000176050">
    <property type="component" value="Chromosome"/>
</dbReference>
<keyword evidence="1" id="KW-0812">Transmembrane</keyword>
<dbReference type="InterPro" id="IPR000620">
    <property type="entry name" value="EamA_dom"/>
</dbReference>
<feature type="transmembrane region" description="Helical" evidence="1">
    <location>
        <begin position="265"/>
        <end position="286"/>
    </location>
</feature>
<gene>
    <name evidence="3" type="ORF">LPB138_05040</name>
</gene>
<proteinExistence type="predicted"/>
<sequence length="301" mass="34473">MQENRLKNYFHLHFIVFIWGFTAVLGALISIDAMPLVWFRMLLGTLFLLIYILASNKSIWLDSRTLLKFLLGGIIIALHWITFFLAIKTSNISIALVSLSTGAFFTSILEPIFFKRKLRFLELFLGIIVVVGLYIIFNVEGDYFLGIVYGLISSFLSALFSVINGLFVRKNEPVILSFFQLFFGVLFITIVLLFKGDFSVEFFQLSKNDWLYLLLLSSICTAYAFSASVKVMKVLSPYTVMLTINLEPVYGVILALMIFPEKEKMPVNFYFGALIILFAVILNGILKNRKQLINRLRKKEI</sequence>
<dbReference type="KEGG" id="lul:LPB138_05040"/>
<accession>A0A1D8P693</accession>
<evidence type="ECO:0000313" key="4">
    <source>
        <dbReference type="Proteomes" id="UP000176050"/>
    </source>
</evidence>
<dbReference type="AlphaFoldDB" id="A0A1D8P693"/>
<dbReference type="Pfam" id="PF00892">
    <property type="entry name" value="EamA"/>
    <property type="match status" value="2"/>
</dbReference>
<feature type="transmembrane region" description="Helical" evidence="1">
    <location>
        <begin position="174"/>
        <end position="194"/>
    </location>
</feature>
<evidence type="ECO:0000313" key="3">
    <source>
        <dbReference type="EMBL" id="AOW20083.1"/>
    </source>
</evidence>
<evidence type="ECO:0000259" key="2">
    <source>
        <dbReference type="Pfam" id="PF00892"/>
    </source>
</evidence>
<keyword evidence="4" id="KW-1185">Reference proteome</keyword>
<feature type="transmembrane region" description="Helical" evidence="1">
    <location>
        <begin position="12"/>
        <end position="31"/>
    </location>
</feature>
<evidence type="ECO:0000256" key="1">
    <source>
        <dbReference type="SAM" id="Phobius"/>
    </source>
</evidence>
<feature type="transmembrane region" description="Helical" evidence="1">
    <location>
        <begin position="210"/>
        <end position="226"/>
    </location>
</feature>
<name>A0A1D8P693_9FLAO</name>
<organism evidence="3 4">
    <name type="scientific">Urechidicola croceus</name>
    <dbReference type="NCBI Taxonomy" id="1850246"/>
    <lineage>
        <taxon>Bacteria</taxon>
        <taxon>Pseudomonadati</taxon>
        <taxon>Bacteroidota</taxon>
        <taxon>Flavobacteriia</taxon>
        <taxon>Flavobacteriales</taxon>
        <taxon>Flavobacteriaceae</taxon>
        <taxon>Urechidicola</taxon>
    </lineage>
</organism>
<feature type="domain" description="EamA" evidence="2">
    <location>
        <begin position="145"/>
        <end position="283"/>
    </location>
</feature>
<dbReference type="RefSeq" id="WP_070236222.1">
    <property type="nucleotide sequence ID" value="NZ_CP017478.1"/>
</dbReference>
<feature type="transmembrane region" description="Helical" evidence="1">
    <location>
        <begin position="37"/>
        <end position="54"/>
    </location>
</feature>
<reference evidence="3 4" key="1">
    <citation type="submission" date="2016-10" db="EMBL/GenBank/DDBJ databases">
        <title>Lutibacter sp. LPB0138, isolated from marine gastropod.</title>
        <authorList>
            <person name="Kim E."/>
            <person name="Yi H."/>
        </authorList>
    </citation>
    <scope>NUCLEOTIDE SEQUENCE [LARGE SCALE GENOMIC DNA]</scope>
    <source>
        <strain evidence="3 4">LPB0138</strain>
    </source>
</reference>
<dbReference type="GO" id="GO:0016020">
    <property type="term" value="C:membrane"/>
    <property type="evidence" value="ECO:0007669"/>
    <property type="project" value="InterPro"/>
</dbReference>
<feature type="transmembrane region" description="Helical" evidence="1">
    <location>
        <begin position="143"/>
        <end position="167"/>
    </location>
</feature>
<keyword evidence="1" id="KW-1133">Transmembrane helix</keyword>
<feature type="transmembrane region" description="Helical" evidence="1">
    <location>
        <begin position="120"/>
        <end position="137"/>
    </location>
</feature>
<feature type="transmembrane region" description="Helical" evidence="1">
    <location>
        <begin position="238"/>
        <end position="259"/>
    </location>
</feature>
<keyword evidence="1" id="KW-0472">Membrane</keyword>
<dbReference type="EMBL" id="CP017478">
    <property type="protein sequence ID" value="AOW20083.1"/>
    <property type="molecule type" value="Genomic_DNA"/>
</dbReference>
<dbReference type="STRING" id="1850246.LPB138_05040"/>